<reference evidence="1 2" key="1">
    <citation type="journal article" date="2023" name="Nat. Microbiol.">
        <title>A compendium of viruses from methanogenic archaea reveals their diversity and adaptations to the gut environment.</title>
        <authorList>
            <person name="Medvedeva S."/>
            <person name="Borrel G."/>
            <person name="Krupovic M."/>
            <person name="Gribaldo S."/>
        </authorList>
    </citation>
    <scope>NUCLEOTIDE SEQUENCE [LARGE SCALE GENOMIC DNA]</scope>
</reference>
<evidence type="ECO:0000313" key="1">
    <source>
        <dbReference type="EMBL" id="DBA35638.1"/>
    </source>
</evidence>
<gene>
    <name evidence="1" type="ORF">vir335_00082</name>
</gene>
<organism evidence="1 2">
    <name type="scientific">Caudoviricetes sp. vir335</name>
    <dbReference type="NCBI Taxonomy" id="3068357"/>
    <lineage>
        <taxon>Viruses</taxon>
        <taxon>Duplodnaviria</taxon>
        <taxon>Heunggongvirae</taxon>
        <taxon>Uroviricota</taxon>
        <taxon>Caudoviricetes</taxon>
    </lineage>
</organism>
<keyword evidence="2" id="KW-1185">Reference proteome</keyword>
<dbReference type="EMBL" id="BK063680">
    <property type="protein sequence ID" value="DBA35638.1"/>
    <property type="molecule type" value="Genomic_DNA"/>
</dbReference>
<dbReference type="RefSeq" id="YP_013605542.1">
    <property type="nucleotide sequence ID" value="NC_134205.1"/>
</dbReference>
<accession>A0AA86XMT4</accession>
<proteinExistence type="predicted"/>
<dbReference type="Proteomes" id="UP001302000">
    <property type="component" value="Segment"/>
</dbReference>
<name>A0AA86XMT4_9CAUD</name>
<evidence type="ECO:0000313" key="2">
    <source>
        <dbReference type="Proteomes" id="UP001302000"/>
    </source>
</evidence>
<sequence>MTLCSLCGREAGAMPSLGEPVCRGPVCRWCYESRVMPALRTAEKKVEGEDRKEDGRAAGGAWVVRTHDGLTVSASAWWVAHELASALHPDASEEDVCAMAEDAVRAEPARGSAWDVMGVRVPWMSRVLLQSPARLVPCIDPSDVPASS</sequence>
<protein>
    <submittedName>
        <fullName evidence="1">Uncharacterized protein</fullName>
    </submittedName>
</protein>
<dbReference type="GeneID" id="301841421"/>